<evidence type="ECO:0000256" key="1">
    <source>
        <dbReference type="SAM" id="Coils"/>
    </source>
</evidence>
<dbReference type="OrthoDB" id="2152435at2759"/>
<reference evidence="3 4" key="1">
    <citation type="journal article" date="2007" name="Nature">
        <title>Evolution of genes and genomes on the Drosophila phylogeny.</title>
        <authorList>
            <consortium name="Drosophila 12 Genomes Consortium"/>
            <person name="Clark A.G."/>
            <person name="Eisen M.B."/>
            <person name="Smith D.R."/>
            <person name="Bergman C.M."/>
            <person name="Oliver B."/>
            <person name="Markow T.A."/>
            <person name="Kaufman T.C."/>
            <person name="Kellis M."/>
            <person name="Gelbart W."/>
            <person name="Iyer V.N."/>
            <person name="Pollard D.A."/>
            <person name="Sackton T.B."/>
            <person name="Larracuente A.M."/>
            <person name="Singh N.D."/>
            <person name="Abad J.P."/>
            <person name="Abt D.N."/>
            <person name="Adryan B."/>
            <person name="Aguade M."/>
            <person name="Akashi H."/>
            <person name="Anderson W.W."/>
            <person name="Aquadro C.F."/>
            <person name="Ardell D.H."/>
            <person name="Arguello R."/>
            <person name="Artieri C.G."/>
            <person name="Barbash D.A."/>
            <person name="Barker D."/>
            <person name="Barsanti P."/>
            <person name="Batterham P."/>
            <person name="Batzoglou S."/>
            <person name="Begun D."/>
            <person name="Bhutkar A."/>
            <person name="Blanco E."/>
            <person name="Bosak S.A."/>
            <person name="Bradley R.K."/>
            <person name="Brand A.D."/>
            <person name="Brent M.R."/>
            <person name="Brooks A.N."/>
            <person name="Brown R.H."/>
            <person name="Butlin R.K."/>
            <person name="Caggese C."/>
            <person name="Calvi B.R."/>
            <person name="Bernardo de Carvalho A."/>
            <person name="Caspi A."/>
            <person name="Castrezana S."/>
            <person name="Celniker S.E."/>
            <person name="Chang J.L."/>
            <person name="Chapple C."/>
            <person name="Chatterji S."/>
            <person name="Chinwalla A."/>
            <person name="Civetta A."/>
            <person name="Clifton S.W."/>
            <person name="Comeron J.M."/>
            <person name="Costello J.C."/>
            <person name="Coyne J.A."/>
            <person name="Daub J."/>
            <person name="David R.G."/>
            <person name="Delcher A.L."/>
            <person name="Delehaunty K."/>
            <person name="Do C.B."/>
            <person name="Ebling H."/>
            <person name="Edwards K."/>
            <person name="Eickbush T."/>
            <person name="Evans J.D."/>
            <person name="Filipski A."/>
            <person name="Findeiss S."/>
            <person name="Freyhult E."/>
            <person name="Fulton L."/>
            <person name="Fulton R."/>
            <person name="Garcia A.C."/>
            <person name="Gardiner A."/>
            <person name="Garfield D.A."/>
            <person name="Garvin B.E."/>
            <person name="Gibson G."/>
            <person name="Gilbert D."/>
            <person name="Gnerre S."/>
            <person name="Godfrey J."/>
            <person name="Good R."/>
            <person name="Gotea V."/>
            <person name="Gravely B."/>
            <person name="Greenberg A.J."/>
            <person name="Griffiths-Jones S."/>
            <person name="Gross S."/>
            <person name="Guigo R."/>
            <person name="Gustafson E.A."/>
            <person name="Haerty W."/>
            <person name="Hahn M.W."/>
            <person name="Halligan D.L."/>
            <person name="Halpern A.L."/>
            <person name="Halter G.M."/>
            <person name="Han M.V."/>
            <person name="Heger A."/>
            <person name="Hillier L."/>
            <person name="Hinrichs A.S."/>
            <person name="Holmes I."/>
            <person name="Hoskins R.A."/>
            <person name="Hubisz M.J."/>
            <person name="Hultmark D."/>
            <person name="Huntley M.A."/>
            <person name="Jaffe D.B."/>
            <person name="Jagadeeshan S."/>
            <person name="Jeck W.R."/>
            <person name="Johnson J."/>
            <person name="Jones C.D."/>
            <person name="Jordan W.C."/>
            <person name="Karpen G.H."/>
            <person name="Kataoka E."/>
            <person name="Keightley P.D."/>
            <person name="Kheradpour P."/>
            <person name="Kirkness E.F."/>
            <person name="Koerich L.B."/>
            <person name="Kristiansen K."/>
            <person name="Kudrna D."/>
            <person name="Kulathinal R.J."/>
            <person name="Kumar S."/>
            <person name="Kwok R."/>
            <person name="Lander E."/>
            <person name="Langley C.H."/>
            <person name="Lapoint R."/>
            <person name="Lazzaro B.P."/>
            <person name="Lee S.J."/>
            <person name="Levesque L."/>
            <person name="Li R."/>
            <person name="Lin C.F."/>
            <person name="Lin M.F."/>
            <person name="Lindblad-Toh K."/>
            <person name="Llopart A."/>
            <person name="Long M."/>
            <person name="Low L."/>
            <person name="Lozovsky E."/>
            <person name="Lu J."/>
            <person name="Luo M."/>
            <person name="Machado C.A."/>
            <person name="Makalowski W."/>
            <person name="Marzo M."/>
            <person name="Matsuda M."/>
            <person name="Matzkin L."/>
            <person name="McAllister B."/>
            <person name="McBride C.S."/>
            <person name="McKernan B."/>
            <person name="McKernan K."/>
            <person name="Mendez-Lago M."/>
            <person name="Minx P."/>
            <person name="Mollenhauer M.U."/>
            <person name="Montooth K."/>
            <person name="Mount S.M."/>
            <person name="Mu X."/>
            <person name="Myers E."/>
            <person name="Negre B."/>
            <person name="Newfeld S."/>
            <person name="Nielsen R."/>
            <person name="Noor M.A."/>
            <person name="O'Grady P."/>
            <person name="Pachter L."/>
            <person name="Papaceit M."/>
            <person name="Parisi M.J."/>
            <person name="Parisi M."/>
            <person name="Parts L."/>
            <person name="Pedersen J.S."/>
            <person name="Pesole G."/>
            <person name="Phillippy A.M."/>
            <person name="Ponting C.P."/>
            <person name="Pop M."/>
            <person name="Porcelli D."/>
            <person name="Powell J.R."/>
            <person name="Prohaska S."/>
            <person name="Pruitt K."/>
            <person name="Puig M."/>
            <person name="Quesneville H."/>
            <person name="Ram K.R."/>
            <person name="Rand D."/>
            <person name="Rasmussen M.D."/>
            <person name="Reed L.K."/>
            <person name="Reenan R."/>
            <person name="Reily A."/>
            <person name="Remington K.A."/>
            <person name="Rieger T.T."/>
            <person name="Ritchie M.G."/>
            <person name="Robin C."/>
            <person name="Rogers Y.H."/>
            <person name="Rohde C."/>
            <person name="Rozas J."/>
            <person name="Rubenfield M.J."/>
            <person name="Ruiz A."/>
            <person name="Russo S."/>
            <person name="Salzberg S.L."/>
            <person name="Sanchez-Gracia A."/>
            <person name="Saranga D.J."/>
            <person name="Sato H."/>
            <person name="Schaeffer S.W."/>
            <person name="Schatz M.C."/>
            <person name="Schlenke T."/>
            <person name="Schwartz R."/>
            <person name="Segarra C."/>
            <person name="Singh R.S."/>
            <person name="Sirot L."/>
            <person name="Sirota M."/>
            <person name="Sisneros N.B."/>
            <person name="Smith C.D."/>
            <person name="Smith T.F."/>
            <person name="Spieth J."/>
            <person name="Stage D.E."/>
            <person name="Stark A."/>
            <person name="Stephan W."/>
            <person name="Strausberg R.L."/>
            <person name="Strempel S."/>
            <person name="Sturgill D."/>
            <person name="Sutton G."/>
            <person name="Sutton G.G."/>
            <person name="Tao W."/>
            <person name="Teichmann S."/>
            <person name="Tobari Y.N."/>
            <person name="Tomimura Y."/>
            <person name="Tsolas J.M."/>
            <person name="Valente V.L."/>
            <person name="Venter E."/>
            <person name="Venter J.C."/>
            <person name="Vicario S."/>
            <person name="Vieira F.G."/>
            <person name="Vilella A.J."/>
            <person name="Villasante A."/>
            <person name="Walenz B."/>
            <person name="Wang J."/>
            <person name="Wasserman M."/>
            <person name="Watts T."/>
            <person name="Wilson D."/>
            <person name="Wilson R.K."/>
            <person name="Wing R.A."/>
            <person name="Wolfner M.F."/>
            <person name="Wong A."/>
            <person name="Wong G.K."/>
            <person name="Wu C.I."/>
            <person name="Wu G."/>
            <person name="Yamamoto D."/>
            <person name="Yang H.P."/>
            <person name="Yang S.P."/>
            <person name="Yorke J.A."/>
            <person name="Yoshida K."/>
            <person name="Zdobnov E."/>
            <person name="Zhang P."/>
            <person name="Zhang Y."/>
            <person name="Zimin A.V."/>
            <person name="Baldwin J."/>
            <person name="Abdouelleil A."/>
            <person name="Abdulkadir J."/>
            <person name="Abebe A."/>
            <person name="Abera B."/>
            <person name="Abreu J."/>
            <person name="Acer S.C."/>
            <person name="Aftuck L."/>
            <person name="Alexander A."/>
            <person name="An P."/>
            <person name="Anderson E."/>
            <person name="Anderson S."/>
            <person name="Arachi H."/>
            <person name="Azer M."/>
            <person name="Bachantsang P."/>
            <person name="Barry A."/>
            <person name="Bayul T."/>
            <person name="Berlin A."/>
            <person name="Bessette D."/>
            <person name="Bloom T."/>
            <person name="Blye J."/>
            <person name="Boguslavskiy L."/>
            <person name="Bonnet C."/>
            <person name="Boukhgalter B."/>
            <person name="Bourzgui I."/>
            <person name="Brown A."/>
            <person name="Cahill P."/>
            <person name="Channer S."/>
            <person name="Cheshatsang Y."/>
            <person name="Chuda L."/>
            <person name="Citroen M."/>
            <person name="Collymore A."/>
            <person name="Cooke P."/>
            <person name="Costello M."/>
            <person name="D'Aco K."/>
            <person name="Daza R."/>
            <person name="De Haan G."/>
            <person name="DeGray S."/>
            <person name="DeMaso C."/>
            <person name="Dhargay N."/>
            <person name="Dooley K."/>
            <person name="Dooley E."/>
            <person name="Doricent M."/>
            <person name="Dorje P."/>
            <person name="Dorjee K."/>
            <person name="Dupes A."/>
            <person name="Elong R."/>
            <person name="Falk J."/>
            <person name="Farina A."/>
            <person name="Faro S."/>
            <person name="Ferguson D."/>
            <person name="Fisher S."/>
            <person name="Foley C.D."/>
            <person name="Franke A."/>
            <person name="Friedrich D."/>
            <person name="Gadbois L."/>
            <person name="Gearin G."/>
            <person name="Gearin C.R."/>
            <person name="Giannoukos G."/>
            <person name="Goode T."/>
            <person name="Graham J."/>
            <person name="Grandbois E."/>
            <person name="Grewal S."/>
            <person name="Gyaltsen K."/>
            <person name="Hafez N."/>
            <person name="Hagos B."/>
            <person name="Hall J."/>
            <person name="Henson C."/>
            <person name="Hollinger A."/>
            <person name="Honan T."/>
            <person name="Huard M.D."/>
            <person name="Hughes L."/>
            <person name="Hurhula B."/>
            <person name="Husby M.E."/>
            <person name="Kamat A."/>
            <person name="Kanga B."/>
            <person name="Kashin S."/>
            <person name="Khazanovich D."/>
            <person name="Kisner P."/>
            <person name="Lance K."/>
            <person name="Lara M."/>
            <person name="Lee W."/>
            <person name="Lennon N."/>
            <person name="Letendre F."/>
            <person name="LeVine R."/>
            <person name="Lipovsky A."/>
            <person name="Liu X."/>
            <person name="Liu J."/>
            <person name="Liu S."/>
            <person name="Lokyitsang T."/>
            <person name="Lokyitsang Y."/>
            <person name="Lubonja R."/>
            <person name="Lui A."/>
            <person name="MacDonald P."/>
            <person name="Magnisalis V."/>
            <person name="Maru K."/>
            <person name="Matthews C."/>
            <person name="McCusker W."/>
            <person name="McDonough S."/>
            <person name="Mehta T."/>
            <person name="Meldrim J."/>
            <person name="Meneus L."/>
            <person name="Mihai O."/>
            <person name="Mihalev A."/>
            <person name="Mihova T."/>
            <person name="Mittelman R."/>
            <person name="Mlenga V."/>
            <person name="Montmayeur A."/>
            <person name="Mulrain L."/>
            <person name="Navidi A."/>
            <person name="Naylor J."/>
            <person name="Negash T."/>
            <person name="Nguyen T."/>
            <person name="Nguyen N."/>
            <person name="Nicol R."/>
            <person name="Norbu C."/>
            <person name="Norbu N."/>
            <person name="Novod N."/>
            <person name="O'Neill B."/>
            <person name="Osman S."/>
            <person name="Markiewicz E."/>
            <person name="Oyono O.L."/>
            <person name="Patti C."/>
            <person name="Phunkhang P."/>
            <person name="Pierre F."/>
            <person name="Priest M."/>
            <person name="Raghuraman S."/>
            <person name="Rege F."/>
            <person name="Reyes R."/>
            <person name="Rise C."/>
            <person name="Rogov P."/>
            <person name="Ross K."/>
            <person name="Ryan E."/>
            <person name="Settipalli S."/>
            <person name="Shea T."/>
            <person name="Sherpa N."/>
            <person name="Shi L."/>
            <person name="Shih D."/>
            <person name="Sparrow T."/>
            <person name="Spaulding J."/>
            <person name="Stalker J."/>
            <person name="Stange-Thomann N."/>
            <person name="Stavropoulos S."/>
            <person name="Stone C."/>
            <person name="Strader C."/>
            <person name="Tesfaye S."/>
            <person name="Thomson T."/>
            <person name="Thoulutsang Y."/>
            <person name="Thoulutsang D."/>
            <person name="Topham K."/>
            <person name="Topping I."/>
            <person name="Tsamla T."/>
            <person name="Vassiliev H."/>
            <person name="Vo A."/>
            <person name="Wangchuk T."/>
            <person name="Wangdi T."/>
            <person name="Weiand M."/>
            <person name="Wilkinson J."/>
            <person name="Wilson A."/>
            <person name="Yadav S."/>
            <person name="Young G."/>
            <person name="Yu Q."/>
            <person name="Zembek L."/>
            <person name="Zhong D."/>
            <person name="Zimmer A."/>
            <person name="Zwirko Z."/>
            <person name="Jaffe D.B."/>
            <person name="Alvarez P."/>
            <person name="Brockman W."/>
            <person name="Butler J."/>
            <person name="Chin C."/>
            <person name="Gnerre S."/>
            <person name="Grabherr M."/>
            <person name="Kleber M."/>
            <person name="Mauceli E."/>
            <person name="MacCallum I."/>
        </authorList>
    </citation>
    <scope>NUCLEOTIDE SEQUENCE [LARGE SCALE GENOMIC DNA]</scope>
    <source>
        <strain evidence="4">Tucson 14030-0811.24</strain>
    </source>
</reference>
<dbReference type="STRING" id="7260.A0A0Q9WQD0"/>
<dbReference type="EMBL" id="CH963846">
    <property type="protein sequence ID" value="KRF97571.1"/>
    <property type="molecule type" value="Genomic_DNA"/>
</dbReference>
<dbReference type="KEGG" id="dwi:26530029"/>
<gene>
    <name evidence="3" type="primary">Dwil\GK28027</name>
    <name evidence="3" type="ORF">Dwil_GK28027</name>
</gene>
<evidence type="ECO:0000313" key="3">
    <source>
        <dbReference type="EMBL" id="KRF97571.1"/>
    </source>
</evidence>
<protein>
    <submittedName>
        <fullName evidence="3">Uncharacterized protein</fullName>
    </submittedName>
</protein>
<feature type="region of interest" description="Disordered" evidence="2">
    <location>
        <begin position="1"/>
        <end position="46"/>
    </location>
</feature>
<organism evidence="3 4">
    <name type="scientific">Drosophila willistoni</name>
    <name type="common">Fruit fly</name>
    <dbReference type="NCBI Taxonomy" id="7260"/>
    <lineage>
        <taxon>Eukaryota</taxon>
        <taxon>Metazoa</taxon>
        <taxon>Ecdysozoa</taxon>
        <taxon>Arthropoda</taxon>
        <taxon>Hexapoda</taxon>
        <taxon>Insecta</taxon>
        <taxon>Pterygota</taxon>
        <taxon>Neoptera</taxon>
        <taxon>Endopterygota</taxon>
        <taxon>Diptera</taxon>
        <taxon>Brachycera</taxon>
        <taxon>Muscomorpha</taxon>
        <taxon>Ephydroidea</taxon>
        <taxon>Drosophilidae</taxon>
        <taxon>Drosophila</taxon>
        <taxon>Sophophora</taxon>
    </lineage>
</organism>
<feature type="coiled-coil region" evidence="1">
    <location>
        <begin position="160"/>
        <end position="198"/>
    </location>
</feature>
<dbReference type="InParanoid" id="A0A0Q9WQD0"/>
<accession>A0A0Q9WQD0</accession>
<keyword evidence="4" id="KW-1185">Reference proteome</keyword>
<sequence>MADTDNLVNDVKQLLQQEQEQETRRRPRQQKSIPPPKPIRKKKTSTPTALLCELARLKAQQKYLECNQTKLNPQHFQDDDLQTDKANDVRDTKSIDNLRPHSSSAVISLINEIERLKFELDEKLKTYRTAKRDELQDMWHYMGSLREDVFQPERLSLYTMNALRERIVGLNGQLERLKIQNSKELEMLQEQYEKMEKENSFVWKESF</sequence>
<proteinExistence type="predicted"/>
<dbReference type="AlphaFoldDB" id="A0A0Q9WQD0"/>
<dbReference type="Proteomes" id="UP000007798">
    <property type="component" value="Unassembled WGS sequence"/>
</dbReference>
<evidence type="ECO:0000256" key="2">
    <source>
        <dbReference type="SAM" id="MobiDB-lite"/>
    </source>
</evidence>
<keyword evidence="1" id="KW-0175">Coiled coil</keyword>
<evidence type="ECO:0000313" key="4">
    <source>
        <dbReference type="Proteomes" id="UP000007798"/>
    </source>
</evidence>
<name>A0A0Q9WQD0_DROWI</name>